<reference evidence="1 2" key="1">
    <citation type="journal article" date="2019" name="Int. J. Syst. Evol. Microbiol.">
        <title>The Global Catalogue of Microorganisms (GCM) 10K type strain sequencing project: providing services to taxonomists for standard genome sequencing and annotation.</title>
        <authorList>
            <consortium name="The Broad Institute Genomics Platform"/>
            <consortium name="The Broad Institute Genome Sequencing Center for Infectious Disease"/>
            <person name="Wu L."/>
            <person name="Ma J."/>
        </authorList>
    </citation>
    <scope>NUCLEOTIDE SEQUENCE [LARGE SCALE GENOMIC DNA]</scope>
    <source>
        <strain evidence="1 2">JCM 11813</strain>
    </source>
</reference>
<organism evidence="1 2">
    <name type="scientific">Nocardioides aquiterrae</name>
    <dbReference type="NCBI Taxonomy" id="203799"/>
    <lineage>
        <taxon>Bacteria</taxon>
        <taxon>Bacillati</taxon>
        <taxon>Actinomycetota</taxon>
        <taxon>Actinomycetes</taxon>
        <taxon>Propionibacteriales</taxon>
        <taxon>Nocardioidaceae</taxon>
        <taxon>Nocardioides</taxon>
    </lineage>
</organism>
<dbReference type="Proteomes" id="UP001499979">
    <property type="component" value="Unassembled WGS sequence"/>
</dbReference>
<accession>A0ABN1UFC9</accession>
<comment type="caution">
    <text evidence="1">The sequence shown here is derived from an EMBL/GenBank/DDBJ whole genome shotgun (WGS) entry which is preliminary data.</text>
</comment>
<dbReference type="RefSeq" id="WP_343908148.1">
    <property type="nucleotide sequence ID" value="NZ_BAAAJE010000014.1"/>
</dbReference>
<sequence length="141" mass="14805">MLRTRIIDAAVVLVLAAGASWIAVAVLHDDEATVDGPVIAVAGWDGYPTAEVRGQLRLVDGCLLIDDAVVFWEEGTSWDAAHEAVEFEDADPVPVGAQFSGGGGYYMGGDVDGLDGVDHDAVEECLRRTGARDAVVATAHR</sequence>
<evidence type="ECO:0000313" key="1">
    <source>
        <dbReference type="EMBL" id="GAA1147144.1"/>
    </source>
</evidence>
<proteinExistence type="predicted"/>
<name>A0ABN1UFC9_9ACTN</name>
<keyword evidence="2" id="KW-1185">Reference proteome</keyword>
<gene>
    <name evidence="1" type="ORF">GCM10009606_27520</name>
</gene>
<dbReference type="EMBL" id="BAAAJE010000014">
    <property type="protein sequence ID" value="GAA1147144.1"/>
    <property type="molecule type" value="Genomic_DNA"/>
</dbReference>
<protein>
    <submittedName>
        <fullName evidence="1">Uncharacterized protein</fullName>
    </submittedName>
</protein>
<evidence type="ECO:0000313" key="2">
    <source>
        <dbReference type="Proteomes" id="UP001499979"/>
    </source>
</evidence>